<gene>
    <name evidence="9" type="ORF">ACFFR3_34365</name>
</gene>
<evidence type="ECO:0000256" key="6">
    <source>
        <dbReference type="ARBA" id="ARBA00022737"/>
    </source>
</evidence>
<evidence type="ECO:0000313" key="9">
    <source>
        <dbReference type="EMBL" id="MFB9474608.1"/>
    </source>
</evidence>
<dbReference type="InterPro" id="IPR023366">
    <property type="entry name" value="ATP_synth_asu-like_sf"/>
</dbReference>
<dbReference type="InterPro" id="IPR026017">
    <property type="entry name" value="Lumazine-bd_dom"/>
</dbReference>
<dbReference type="PROSITE" id="PS51177">
    <property type="entry name" value="LUMAZINE_BIND"/>
    <property type="match status" value="2"/>
</dbReference>
<keyword evidence="6" id="KW-0677">Repeat</keyword>
<evidence type="ECO:0000259" key="8">
    <source>
        <dbReference type="PROSITE" id="PS51177"/>
    </source>
</evidence>
<dbReference type="EMBL" id="JBHMCF010000038">
    <property type="protein sequence ID" value="MFB9474608.1"/>
    <property type="molecule type" value="Genomic_DNA"/>
</dbReference>
<feature type="domain" description="Lumazine-binding" evidence="8">
    <location>
        <begin position="1"/>
        <end position="97"/>
    </location>
</feature>
<dbReference type="PANTHER" id="PTHR21327">
    <property type="entry name" value="GTP CYCLOHYDROLASE II-RELATED"/>
    <property type="match status" value="1"/>
</dbReference>
<dbReference type="InterPro" id="IPR000422">
    <property type="entry name" value="DHBP_synthase_RibB"/>
</dbReference>
<dbReference type="SUPFAM" id="SSF63380">
    <property type="entry name" value="Riboflavin synthase domain-like"/>
    <property type="match status" value="2"/>
</dbReference>
<evidence type="ECO:0000256" key="1">
    <source>
        <dbReference type="ARBA" id="ARBA00002284"/>
    </source>
</evidence>
<dbReference type="InterPro" id="IPR001783">
    <property type="entry name" value="Lumazine-bd"/>
</dbReference>
<keyword evidence="10" id="KW-1185">Reference proteome</keyword>
<feature type="repeat" description="Lumazine-binding" evidence="7">
    <location>
        <begin position="98"/>
        <end position="195"/>
    </location>
</feature>
<dbReference type="RefSeq" id="WP_364367918.1">
    <property type="nucleotide sequence ID" value="NZ_JBHMCF010000038.1"/>
</dbReference>
<evidence type="ECO:0000256" key="3">
    <source>
        <dbReference type="ARBA" id="ARBA00012153"/>
    </source>
</evidence>
<accession>A0ABV5NWD3</accession>
<dbReference type="InterPro" id="IPR017945">
    <property type="entry name" value="DHBP_synth_RibB-like_a/b_dom"/>
</dbReference>
<dbReference type="NCBIfam" id="NF006767">
    <property type="entry name" value="PRK09289.1"/>
    <property type="match status" value="1"/>
</dbReference>
<keyword evidence="9" id="KW-0808">Transferase</keyword>
<evidence type="ECO:0000256" key="2">
    <source>
        <dbReference type="ARBA" id="ARBA00004904"/>
    </source>
</evidence>
<dbReference type="Pfam" id="PF00677">
    <property type="entry name" value="Lum_binding"/>
    <property type="match status" value="2"/>
</dbReference>
<evidence type="ECO:0000313" key="10">
    <source>
        <dbReference type="Proteomes" id="UP001589568"/>
    </source>
</evidence>
<feature type="repeat" description="Lumazine-binding" evidence="7">
    <location>
        <begin position="1"/>
        <end position="97"/>
    </location>
</feature>
<comment type="pathway">
    <text evidence="2">Cofactor biosynthesis; riboflavin biosynthesis; 2-hydroxy-3-oxobutyl phosphate from D-ribulose 5-phosphate: step 1/1.</text>
</comment>
<reference evidence="9 10" key="1">
    <citation type="submission" date="2024-09" db="EMBL/GenBank/DDBJ databases">
        <authorList>
            <person name="Sun Q."/>
            <person name="Mori K."/>
        </authorList>
    </citation>
    <scope>NUCLEOTIDE SEQUENCE [LARGE SCALE GENOMIC DNA]</scope>
    <source>
        <strain evidence="9 10">JCM 3324</strain>
    </source>
</reference>
<name>A0ABV5NWD3_9ACTN</name>
<protein>
    <recommendedName>
        <fullName evidence="3">3,4-dihydroxy-2-butanone-4-phosphate synthase</fullName>
        <ecNumber evidence="3">4.1.99.12</ecNumber>
    </recommendedName>
</protein>
<dbReference type="CDD" id="cd00402">
    <property type="entry name" value="Riboflavin_synthase_like"/>
    <property type="match status" value="1"/>
</dbReference>
<dbReference type="InterPro" id="IPR017938">
    <property type="entry name" value="Riboflavin_synthase-like_b-brl"/>
</dbReference>
<comment type="function">
    <text evidence="1">Catalyzes the conversion of D-ribulose 5-phosphate to formate and 3,4-dihydroxy-2-butanone 4-phosphate.</text>
</comment>
<evidence type="ECO:0000256" key="4">
    <source>
        <dbReference type="ARBA" id="ARBA00022619"/>
    </source>
</evidence>
<proteinExistence type="predicted"/>
<dbReference type="Gene3D" id="2.40.30.20">
    <property type="match status" value="2"/>
</dbReference>
<dbReference type="Pfam" id="PF00926">
    <property type="entry name" value="DHBP_synthase"/>
    <property type="match status" value="1"/>
</dbReference>
<evidence type="ECO:0000256" key="7">
    <source>
        <dbReference type="PROSITE-ProRule" id="PRU00524"/>
    </source>
</evidence>
<feature type="domain" description="Lumazine-binding" evidence="8">
    <location>
        <begin position="98"/>
        <end position="195"/>
    </location>
</feature>
<dbReference type="SUPFAM" id="SSF55821">
    <property type="entry name" value="YrdC/RibB"/>
    <property type="match status" value="1"/>
</dbReference>
<dbReference type="EC" id="4.1.99.12" evidence="3"/>
<organism evidence="9 10">
    <name type="scientific">Nonomuraea salmonea</name>
    <dbReference type="NCBI Taxonomy" id="46181"/>
    <lineage>
        <taxon>Bacteria</taxon>
        <taxon>Bacillati</taxon>
        <taxon>Actinomycetota</taxon>
        <taxon>Actinomycetes</taxon>
        <taxon>Streptosporangiales</taxon>
        <taxon>Streptosporangiaceae</taxon>
        <taxon>Nonomuraea</taxon>
    </lineage>
</organism>
<dbReference type="Gene3D" id="3.90.870.10">
    <property type="entry name" value="DHBP synthase"/>
    <property type="match status" value="1"/>
</dbReference>
<dbReference type="GO" id="GO:0004746">
    <property type="term" value="F:riboflavin synthase activity"/>
    <property type="evidence" value="ECO:0007669"/>
    <property type="project" value="UniProtKB-EC"/>
</dbReference>
<dbReference type="PANTHER" id="PTHR21327:SF18">
    <property type="entry name" value="3,4-DIHYDROXY-2-BUTANONE 4-PHOSPHATE SYNTHASE"/>
    <property type="match status" value="1"/>
</dbReference>
<keyword evidence="5" id="KW-0479">Metal-binding</keyword>
<evidence type="ECO:0000256" key="5">
    <source>
        <dbReference type="ARBA" id="ARBA00022723"/>
    </source>
</evidence>
<sequence>MFTGRIHEIGLIESVGANAVEIRAAKSAERLAKGGSLNVAGVQLTAEHVEDDLIRVSVSTETRRRTTFDTTFDEMREPGRRVNLETPLAVGDPLDGHLVQGYVDGVGKVVRVDDDPGLGRRLWIRPPDRFIGKVMAKGSIAVDGVSLTVAEVVKDRFSVALIPSTLAGTTLAALSVGDRVNLESDLVSRLAAGGPASASAHVAKAVAALGWAGHLPGRVGVEKVVRQLAAGGGVMVWDPAREAEGDVIFAGADLRPAAFTFLLTEVYGYPCVPCAPEVLDRLEIPALQGTGDRHGTAFHTPVDLAAATGTGVSAAERAATVRHLARPDSTPADFTAPGHVIPIASRPGLLQERAGHTESTVALCLAAGLPPVGVCCEVMRRDGTMAGAADLEASALRWGLPLVDIDDLRTWL</sequence>
<keyword evidence="4" id="KW-0686">Riboflavin biosynthesis</keyword>
<dbReference type="Proteomes" id="UP001589568">
    <property type="component" value="Unassembled WGS sequence"/>
</dbReference>
<comment type="caution">
    <text evidence="9">The sequence shown here is derived from an EMBL/GenBank/DDBJ whole genome shotgun (WGS) entry which is preliminary data.</text>
</comment>